<dbReference type="SUPFAM" id="SSF82657">
    <property type="entry name" value="BolA-like"/>
    <property type="match status" value="1"/>
</dbReference>
<dbReference type="InterPro" id="IPR036065">
    <property type="entry name" value="BolA-like_sf"/>
</dbReference>
<gene>
    <name evidence="3" type="ORF">Cva_00346</name>
</gene>
<proteinExistence type="inferred from homology"/>
<evidence type="ECO:0000256" key="2">
    <source>
        <dbReference type="RuleBase" id="RU003860"/>
    </source>
</evidence>
<dbReference type="PANTHER" id="PTHR46229">
    <property type="entry name" value="BOLA TRANSCRIPTION REGULATOR"/>
    <property type="match status" value="1"/>
</dbReference>
<organism evidence="3 4">
    <name type="scientific">Caedimonas varicaedens</name>
    <dbReference type="NCBI Taxonomy" id="1629334"/>
    <lineage>
        <taxon>Bacteria</taxon>
        <taxon>Pseudomonadati</taxon>
        <taxon>Pseudomonadota</taxon>
        <taxon>Alphaproteobacteria</taxon>
        <taxon>Holosporales</taxon>
        <taxon>Caedimonadaceae</taxon>
        <taxon>Caedimonas</taxon>
    </lineage>
</organism>
<sequence>MAMKCEEIEKLLKDHFCDASIVIEDLAGDGDHYRAIITSESFRGKSRIEQHKMVYAALQGKMGSTLHALSLVTQAPGNN</sequence>
<dbReference type="Proteomes" id="UP000036771">
    <property type="component" value="Unassembled WGS sequence"/>
</dbReference>
<dbReference type="AlphaFoldDB" id="A0A0K8MCU5"/>
<accession>A0A0K8MCU5</accession>
<dbReference type="OrthoDB" id="9796738at2"/>
<dbReference type="Gene3D" id="3.30.300.90">
    <property type="entry name" value="BolA-like"/>
    <property type="match status" value="1"/>
</dbReference>
<dbReference type="EMBL" id="BBVC01000015">
    <property type="protein sequence ID" value="GAO97709.1"/>
    <property type="molecule type" value="Genomic_DNA"/>
</dbReference>
<keyword evidence="4" id="KW-1185">Reference proteome</keyword>
<evidence type="ECO:0000256" key="1">
    <source>
        <dbReference type="ARBA" id="ARBA00005578"/>
    </source>
</evidence>
<evidence type="ECO:0000313" key="4">
    <source>
        <dbReference type="Proteomes" id="UP000036771"/>
    </source>
</evidence>
<dbReference type="STRING" id="1629334.Cva_00346"/>
<dbReference type="PIRSF" id="PIRSF003113">
    <property type="entry name" value="BolA"/>
    <property type="match status" value="1"/>
</dbReference>
<dbReference type="PANTHER" id="PTHR46229:SF2">
    <property type="entry name" value="BOLA-LIKE PROTEIN 1"/>
    <property type="match status" value="1"/>
</dbReference>
<evidence type="ECO:0000313" key="3">
    <source>
        <dbReference type="EMBL" id="GAO97709.1"/>
    </source>
</evidence>
<protein>
    <submittedName>
        <fullName evidence="3">Transcriptional regulator BolA</fullName>
    </submittedName>
</protein>
<comment type="caution">
    <text evidence="3">The sequence shown here is derived from an EMBL/GenBank/DDBJ whole genome shotgun (WGS) entry which is preliminary data.</text>
</comment>
<reference evidence="3 4" key="1">
    <citation type="submission" date="2015-03" db="EMBL/GenBank/DDBJ databases">
        <title>Caedibacter varicaedens, whole genome shotgun sequence.</title>
        <authorList>
            <person name="Suzuki H."/>
            <person name="Dapper A.L."/>
            <person name="Gibson A.K."/>
            <person name="Jackson C."/>
            <person name="Lee H."/>
            <person name="Pejaver V.R."/>
            <person name="Doak T."/>
            <person name="Lynch M."/>
        </authorList>
    </citation>
    <scope>NUCLEOTIDE SEQUENCE [LARGE SCALE GENOMIC DNA]</scope>
</reference>
<comment type="similarity">
    <text evidence="1 2">Belongs to the BolA/IbaG family.</text>
</comment>
<name>A0A0K8MCU5_9PROT</name>
<dbReference type="InterPro" id="IPR050961">
    <property type="entry name" value="BolA/IbaG_stress_morph_reg"/>
</dbReference>
<dbReference type="InterPro" id="IPR002634">
    <property type="entry name" value="BolA"/>
</dbReference>
<dbReference type="Pfam" id="PF01722">
    <property type="entry name" value="BolA"/>
    <property type="match status" value="1"/>
</dbReference>